<comment type="caution">
    <text evidence="2">The sequence shown here is derived from an EMBL/GenBank/DDBJ whole genome shotgun (WGS) entry which is preliminary data.</text>
</comment>
<sequence length="2246" mass="244043">MKIKIVCGILALIMISTGVVFALNDKQSAQPPTPPQGDTVSTLLEKPQGATPETLSAKESLFVAAGELQRSGGFTGTTVGTSTSMGVSQGVASKRTVVGHNVFKQATSYSSLVKFGEQLYIWEDNYLSRSAVKVSSLDEVQWEDTAYKYTEEAWAEKIGYRNDGLTGYILNDKSVIGATLEKKEGNMYTFRYVLDCTIAPYFVLYEMRNNSGLTGFATFSKAELVVTMDENFRVHTVTTDCEYNVPMLGGIPCKESLTETFDNFGYDGDLPEKEFFEGFFDVQAGGNQSKQPTALDVVLSMFDSYLQGEKLYAEIAATRLNDTVATAQLALTLDIQNTKNIAADVKLGESMYLSYSSGKMFVTYQDFKASTTVEGILQFIGTLSGDDLPQIDAEQLLAQMTLQTEGDKNCVTIPLQLGDISAEIKLFATKVEEKYTFTHATATLGDVSLSIVPCSQWTMPQQTGEYPEILGLTQLIQNGAISATATVGDISADVMFDIASCALHVKMGQLTATLKDNVLFAQLGQAKVRLDVDSIPQLLQLFQPLLGENIQMPQLSLQDVLAALSSVTAQKTNDGVKFSATFEDIYFEALLVSDAEGWMLHSVTVQLSDITATLQPSQNQLPQIGNADEYTDVTQMAKQFAPSIVSLLQAQGYSAEIDAVANVDGKDFRIAGNILIDGTGNVSAVADIFENGVTLANADIVFADGKIFLQINGVKAAFELPQQGETIPLQTGNATLDAIIGEITRIVNKIQNLQLSQVDFATLLGNLTYNNGVLQTTVNGAFIGVGTVDLSLWTAEEKLSAKIEQLRIADITLHATLGVEATSQQVSVPNGDDYAVNLSGSANGITFQLTADLLKGEICANVQIANDVVKLLYADGTAYIKTGNVAISLGKEQIAQLLSELGLDSSLPTTDIATILNSLQINLADSTPTLSLSVGEITVTAQFERNENAVTLQQITANLGNFTLQAQPSTERVPPLNTDGFIDGAPLVEQIVALVRQFSQAKGVGVNVQTEITVDGKVYFAQVALRYRNGLYIDATVRQQSTTVVVAQIYFVEGTLYAEINGIRFAVDIATPDTVGSFAQTLESLKGYNDVLDSVLDTLSGVTQNIENARLADIVQSLSHDGNFWRAEIDGTTLGLNKFALCFDGTPSLEVTNLALGKVTVNSLSAQITADVNEVVAPQSSYVTKLAVNIGNFATAVAEIDIRTMSAKGTVTLGNTQAQFALENGVVYLVCGQAKLCLPLDRLNQLLQEIARFTDIGTTADITLNVKDIVNSLRVQLSDNGFDLTVTVADTDVTVCFNERAQLTHVNVVFGTLDITATPTSVEIADVDTSGDFTDIVDVAQTFAPQIQQLVNAESYLFEIDGQLLSNGCTVTAKVYLNTKATSGVQLFVDATLNYKGVNALKAEIWLSDGVLYATANGLDIALDVSSSSETNPSNILSELYGYNENLDVLLDAISNVATLKDADISTLVKGFSFENGTLALTFDASILGLSQFDATLCATDKLALSVNNLTVGEVSANVTVEVNCNPQAVTLPDKDFSTNLIVKIDDNNILYAQLNLLEYVYRFKLGELNILYSNNVFKVQKGQDIRVMGDISVISEIVQRIDDIVKQFADPSAHQGESSALPSVSLDVKQLLDSLNLFADAQKNTLTAELQLAGIPVTVNISGGEQPLITSVTANIAALDKQISAKPNFEEVIFDDFNEESFVQIDKVLGDFLPTIDVLIHTNSWRFDFTLDSEFSVTPKDGTLPSVYRINAGSFVEFYYNRNYADMFALRAFLDVKKVVNGVAEDFATLDAMYIDGRIYITYNNTLKVSAETAKIAECVDLFDQLREVVPQIDALLNMLLSAKDDATANVQKIDYSTVIRQVAYADGKFSLTLNGGVLLNDLGDISMTVSKTQSSLVLDWLQISYGENNPYSSAYNLTLCGVAVSASDLQQQVEEGAHDRDKYAVVAHIKNYLETNSADSHINFDSIKELLKALLDTADKTTFAIDGTVTADLSLIGIIKENVEMGLNARVDIYPKDANDPESTDCVYFTVKLSRPKQRLVSLVNAAFNDYGGDSYLYFNGATQRITILRNSYVKSGWLGIKMEERNYYAEMSVEEFAQNPTEYILQMVNFSSWINNLITKDDGGDENGLAIEDVFKNYSYQNNTFTLDLDLAPVDSNLGLLNLNILHDVTNNEITTESGETVVESQFVLTNLNGKMSLLRDMMQLSLNLDLDRQPVYGDATHFVENVLYWNQNDHTPSSVALR</sequence>
<reference evidence="2" key="2">
    <citation type="journal article" date="2021" name="PeerJ">
        <title>Extensive microbial diversity within the chicken gut microbiome revealed by metagenomics and culture.</title>
        <authorList>
            <person name="Gilroy R."/>
            <person name="Ravi A."/>
            <person name="Getino M."/>
            <person name="Pursley I."/>
            <person name="Horton D.L."/>
            <person name="Alikhan N.F."/>
            <person name="Baker D."/>
            <person name="Gharbi K."/>
            <person name="Hall N."/>
            <person name="Watson M."/>
            <person name="Adriaenssens E.M."/>
            <person name="Foster-Nyarko E."/>
            <person name="Jarju S."/>
            <person name="Secka A."/>
            <person name="Antonio M."/>
            <person name="Oren A."/>
            <person name="Chaudhuri R.R."/>
            <person name="La Ragione R."/>
            <person name="Hildebrand F."/>
            <person name="Pallen M.J."/>
        </authorList>
    </citation>
    <scope>NUCLEOTIDE SEQUENCE</scope>
    <source>
        <strain evidence="2">CHK121-14286</strain>
    </source>
</reference>
<evidence type="ECO:0000256" key="1">
    <source>
        <dbReference type="SAM" id="SignalP"/>
    </source>
</evidence>
<name>A0A9D1J7H0_9BACT</name>
<reference evidence="2" key="1">
    <citation type="submission" date="2020-10" db="EMBL/GenBank/DDBJ databases">
        <authorList>
            <person name="Gilroy R."/>
        </authorList>
    </citation>
    <scope>NUCLEOTIDE SEQUENCE</scope>
    <source>
        <strain evidence="2">CHK121-14286</strain>
    </source>
</reference>
<feature type="chain" id="PRO_5038789139" evidence="1">
    <location>
        <begin position="23"/>
        <end position="2246"/>
    </location>
</feature>
<keyword evidence="1" id="KW-0732">Signal</keyword>
<organism evidence="2 3">
    <name type="scientific">Candidatus Fimimonas gallinarum</name>
    <dbReference type="NCBI Taxonomy" id="2840821"/>
    <lineage>
        <taxon>Bacteria</taxon>
        <taxon>Pseudomonadati</taxon>
        <taxon>Myxococcota</taxon>
        <taxon>Myxococcia</taxon>
        <taxon>Myxococcales</taxon>
        <taxon>Cystobacterineae</taxon>
        <taxon>Myxococcaceae</taxon>
        <taxon>Myxococcaceae incertae sedis</taxon>
        <taxon>Candidatus Fimimonas</taxon>
    </lineage>
</organism>
<feature type="signal peptide" evidence="1">
    <location>
        <begin position="1"/>
        <end position="22"/>
    </location>
</feature>
<gene>
    <name evidence="2" type="ORF">IAC95_00115</name>
</gene>
<evidence type="ECO:0000313" key="3">
    <source>
        <dbReference type="Proteomes" id="UP000824200"/>
    </source>
</evidence>
<protein>
    <submittedName>
        <fullName evidence="2">Uncharacterized protein</fullName>
    </submittedName>
</protein>
<dbReference type="Proteomes" id="UP000824200">
    <property type="component" value="Unassembled WGS sequence"/>
</dbReference>
<dbReference type="EMBL" id="DVHL01000002">
    <property type="protein sequence ID" value="HIR65286.1"/>
    <property type="molecule type" value="Genomic_DNA"/>
</dbReference>
<accession>A0A9D1J7H0</accession>
<proteinExistence type="predicted"/>
<evidence type="ECO:0000313" key="2">
    <source>
        <dbReference type="EMBL" id="HIR65286.1"/>
    </source>
</evidence>